<feature type="transmembrane region" description="Helical" evidence="1">
    <location>
        <begin position="24"/>
        <end position="42"/>
    </location>
</feature>
<dbReference type="Proteomes" id="UP000651517">
    <property type="component" value="Unassembled WGS sequence"/>
</dbReference>
<sequence length="54" mass="5973">MIIAAAGIWFVSLGGDRPAVLNALIFLAFAVPIQGVFSYLAYRKDRRRSTHPPQ</sequence>
<comment type="caution">
    <text evidence="2">The sequence shown here is derived from an EMBL/GenBank/DDBJ whole genome shotgun (WGS) entry which is preliminary data.</text>
</comment>
<reference evidence="2 3" key="1">
    <citation type="submission" date="2020-08" db="EMBL/GenBank/DDBJ databases">
        <title>A Genomic Blueprint of the Chicken Gut Microbiome.</title>
        <authorList>
            <person name="Gilroy R."/>
            <person name="Ravi A."/>
            <person name="Getino M."/>
            <person name="Pursley I."/>
            <person name="Horton D.L."/>
            <person name="Alikhan N.-F."/>
            <person name="Baker D."/>
            <person name="Gharbi K."/>
            <person name="Hall N."/>
            <person name="Watson M."/>
            <person name="Adriaenssens E.M."/>
            <person name="Foster-Nyarko E."/>
            <person name="Jarju S."/>
            <person name="Secka A."/>
            <person name="Antonio M."/>
            <person name="Oren A."/>
            <person name="Chaudhuri R."/>
            <person name="La Ragione R.M."/>
            <person name="Hildebrand F."/>
            <person name="Pallen M.J."/>
        </authorList>
    </citation>
    <scope>NUCLEOTIDE SEQUENCE [LARGE SCALE GENOMIC DNA]</scope>
    <source>
        <strain evidence="2 3">Re57</strain>
    </source>
</reference>
<keyword evidence="1" id="KW-0812">Transmembrane</keyword>
<gene>
    <name evidence="2" type="ORF">H9634_07485</name>
</gene>
<accession>A0ABR8WUC5</accession>
<proteinExistence type="predicted"/>
<dbReference type="EMBL" id="JACSPY010000006">
    <property type="protein sequence ID" value="MBD8020619.1"/>
    <property type="molecule type" value="Genomic_DNA"/>
</dbReference>
<evidence type="ECO:0000313" key="3">
    <source>
        <dbReference type="Proteomes" id="UP000651517"/>
    </source>
</evidence>
<evidence type="ECO:0000313" key="2">
    <source>
        <dbReference type="EMBL" id="MBD8020619.1"/>
    </source>
</evidence>
<evidence type="ECO:0000256" key="1">
    <source>
        <dbReference type="SAM" id="Phobius"/>
    </source>
</evidence>
<keyword evidence="3" id="KW-1185">Reference proteome</keyword>
<protein>
    <submittedName>
        <fullName evidence="2">Uncharacterized protein</fullName>
    </submittedName>
</protein>
<organism evidence="2 3">
    <name type="scientific">Brevibacterium gallinarum</name>
    <dbReference type="NCBI Taxonomy" id="2762220"/>
    <lineage>
        <taxon>Bacteria</taxon>
        <taxon>Bacillati</taxon>
        <taxon>Actinomycetota</taxon>
        <taxon>Actinomycetes</taxon>
        <taxon>Micrococcales</taxon>
        <taxon>Brevibacteriaceae</taxon>
        <taxon>Brevibacterium</taxon>
    </lineage>
</organism>
<dbReference type="RefSeq" id="WP_191726078.1">
    <property type="nucleotide sequence ID" value="NZ_JACSPY010000006.1"/>
</dbReference>
<keyword evidence="1" id="KW-0472">Membrane</keyword>
<name>A0ABR8WUC5_9MICO</name>
<keyword evidence="1" id="KW-1133">Transmembrane helix</keyword>